<dbReference type="Proteomes" id="UP000058599">
    <property type="component" value="Chromosome"/>
</dbReference>
<dbReference type="InterPro" id="IPR053745">
    <property type="entry name" value="Viral_Tail_Comp_sf"/>
</dbReference>
<dbReference type="AlphaFoldDB" id="A0AA86GJ70"/>
<reference evidence="1 2" key="1">
    <citation type="journal article" date="2016" name="BMC Genomics">
        <title>Genomic analysis of the nitrate-respiring Sphingopyxis granuli (formerly Sphingomonas macrogoltabida) strain TFA.</title>
        <authorList>
            <person name="Garcia-Romero I."/>
            <person name="Perez-Pulido A.J."/>
            <person name="Gonzalez-Flores Y.E."/>
            <person name="Reyes-Ramirez F."/>
            <person name="Santero E."/>
            <person name="Floriano B."/>
        </authorList>
    </citation>
    <scope>NUCLEOTIDE SEQUENCE [LARGE SCALE GENOMIC DNA]</scope>
    <source>
        <strain evidence="1 2">TFA</strain>
    </source>
</reference>
<organism evidence="1 2">
    <name type="scientific">Sphingopyxis granuli</name>
    <dbReference type="NCBI Taxonomy" id="267128"/>
    <lineage>
        <taxon>Bacteria</taxon>
        <taxon>Pseudomonadati</taxon>
        <taxon>Pseudomonadota</taxon>
        <taxon>Alphaproteobacteria</taxon>
        <taxon>Sphingomonadales</taxon>
        <taxon>Sphingomonadaceae</taxon>
        <taxon>Sphingopyxis</taxon>
    </lineage>
</organism>
<accession>A0AA86GJ70</accession>
<proteinExistence type="predicted"/>
<dbReference type="EMBL" id="CP012199">
    <property type="protein sequence ID" value="AMG73265.1"/>
    <property type="molecule type" value="Genomic_DNA"/>
</dbReference>
<protein>
    <recommendedName>
        <fullName evidence="3">DUF3168 domain-containing protein</fullName>
    </recommendedName>
</protein>
<evidence type="ECO:0008006" key="3">
    <source>
        <dbReference type="Google" id="ProtNLM"/>
    </source>
</evidence>
<evidence type="ECO:0000313" key="1">
    <source>
        <dbReference type="EMBL" id="AMG73265.1"/>
    </source>
</evidence>
<sequence length="136" mass="14071">MTGAEQAVRAKALTVLGADDVLAGLVHGVFDGVPPRASAPYVSVGAAEGRDWGTKDRPGCEVRLTLSLTGAGLPADAGGAAARMEAAARALRGPAGGWTIVAVRALRSRLAFRREGGWRHDLVVRCRCLAGVREEA</sequence>
<keyword evidence="2" id="KW-1185">Reference proteome</keyword>
<name>A0AA86GJ70_9SPHN</name>
<dbReference type="InterPro" id="IPR021508">
    <property type="entry name" value="Gp17-like"/>
</dbReference>
<dbReference type="Pfam" id="PF11367">
    <property type="entry name" value="Tail_completion_gp17"/>
    <property type="match status" value="1"/>
</dbReference>
<gene>
    <name evidence="1" type="ORF">SGRAN_0871</name>
</gene>
<dbReference type="KEGG" id="sgi:SGRAN_0871"/>
<dbReference type="Gene3D" id="3.30.2000.30">
    <property type="match status" value="1"/>
</dbReference>
<dbReference type="RefSeq" id="WP_172709611.1">
    <property type="nucleotide sequence ID" value="NZ_CP012199.1"/>
</dbReference>
<evidence type="ECO:0000313" key="2">
    <source>
        <dbReference type="Proteomes" id="UP000058599"/>
    </source>
</evidence>